<protein>
    <submittedName>
        <fullName evidence="2">Uncharacterized protein</fullName>
    </submittedName>
</protein>
<evidence type="ECO:0000313" key="2">
    <source>
        <dbReference type="EMBL" id="GEC05289.1"/>
    </source>
</evidence>
<dbReference type="EMBL" id="BJND01000020">
    <property type="protein sequence ID" value="GEC05289.1"/>
    <property type="molecule type" value="Genomic_DNA"/>
</dbReference>
<dbReference type="Proteomes" id="UP000317881">
    <property type="component" value="Unassembled WGS sequence"/>
</dbReference>
<feature type="region of interest" description="Disordered" evidence="1">
    <location>
        <begin position="106"/>
        <end position="152"/>
    </location>
</feature>
<dbReference type="RefSeq" id="WP_141309955.1">
    <property type="nucleotide sequence ID" value="NZ_BJND01000020.1"/>
</dbReference>
<organism evidence="2 3">
    <name type="scientific">Streptomyces spinoverrucosus</name>
    <dbReference type="NCBI Taxonomy" id="284043"/>
    <lineage>
        <taxon>Bacteria</taxon>
        <taxon>Bacillati</taxon>
        <taxon>Actinomycetota</taxon>
        <taxon>Actinomycetes</taxon>
        <taxon>Kitasatosporales</taxon>
        <taxon>Streptomycetaceae</taxon>
        <taxon>Streptomyces</taxon>
    </lineage>
</organism>
<reference evidence="2 3" key="1">
    <citation type="submission" date="2019-06" db="EMBL/GenBank/DDBJ databases">
        <title>Whole genome shotgun sequence of Streptomyces spinoverrucosus NBRC 14228.</title>
        <authorList>
            <person name="Hosoyama A."/>
            <person name="Uohara A."/>
            <person name="Ohji S."/>
            <person name="Ichikawa N."/>
        </authorList>
    </citation>
    <scope>NUCLEOTIDE SEQUENCE [LARGE SCALE GENOMIC DNA]</scope>
    <source>
        <strain evidence="2 3">NBRC 14228</strain>
    </source>
</reference>
<sequence>MRALSPQLRFALSAARPGPARRSQPARWGRCEETGTVQGLPEDRAVVEEVFQGLGGDLVLVGVAGGQRQAGEAFEPPDPHGPGAYPALVSQLLQLLQLLGDGLETGDVPVTDAGRVGAGEATGRGREEPQLPGNLNRADPGIVPDRLGKPVP</sequence>
<dbReference type="AlphaFoldDB" id="A0A4Y3VHZ0"/>
<evidence type="ECO:0000313" key="3">
    <source>
        <dbReference type="Proteomes" id="UP000317881"/>
    </source>
</evidence>
<accession>A0A4Y3VHZ0</accession>
<keyword evidence="3" id="KW-1185">Reference proteome</keyword>
<gene>
    <name evidence="2" type="ORF">SSP24_29440</name>
</gene>
<comment type="caution">
    <text evidence="2">The sequence shown here is derived from an EMBL/GenBank/DDBJ whole genome shotgun (WGS) entry which is preliminary data.</text>
</comment>
<evidence type="ECO:0000256" key="1">
    <source>
        <dbReference type="SAM" id="MobiDB-lite"/>
    </source>
</evidence>
<proteinExistence type="predicted"/>
<name>A0A4Y3VHZ0_9ACTN</name>